<protein>
    <submittedName>
        <fullName evidence="2">F-box protein</fullName>
    </submittedName>
</protein>
<reference evidence="2" key="1">
    <citation type="journal article" date="2023" name="GigaByte">
        <title>Genome assembly of the bearded iris, Iris pallida Lam.</title>
        <authorList>
            <person name="Bruccoleri R.E."/>
            <person name="Oakeley E.J."/>
            <person name="Faust A.M.E."/>
            <person name="Altorfer M."/>
            <person name="Dessus-Babus S."/>
            <person name="Burckhardt D."/>
            <person name="Oertli M."/>
            <person name="Naumann U."/>
            <person name="Petersen F."/>
            <person name="Wong J."/>
        </authorList>
    </citation>
    <scope>NUCLEOTIDE SEQUENCE</scope>
    <source>
        <strain evidence="2">GSM-AAB239-AS_SAM_17_03QT</strain>
    </source>
</reference>
<dbReference type="InterPro" id="IPR005174">
    <property type="entry name" value="KIB1-4_b-propeller"/>
</dbReference>
<dbReference type="SUPFAM" id="SSF81383">
    <property type="entry name" value="F-box domain"/>
    <property type="match status" value="1"/>
</dbReference>
<evidence type="ECO:0000259" key="1">
    <source>
        <dbReference type="Pfam" id="PF03478"/>
    </source>
</evidence>
<sequence>MNIHPCLPVSKARMSLIRILLPVWMCSSTLIRTCLTLKSTWFVIQTRDFSFYFLATGNGPTSIVLQCNMQMSRDCSKRTSGEESKWATLEQNLLLRVLKRTGPADYRRASGVCSSWRRTAVKNSSNTQLPLLLLHYDLNSENRAFYSLLEHKKYEIRLKAFCGGLCCGSSAGWLILANGDGEVSLANPLSGAEIQLPSLKTLSLPTKLRPTPERLKRLGILGFLSGATLSTVPSDRNCVVAGLLDSKKIVVCRPGDATWTLVVEDQPRIQYCDIISVNGCFYALDMKGGLTVFDGEPNSKAERWNMGSSYRRSNHTENIYLVVSSEDLLMVERSVRCCDLKSVRKKKFPYYLHTFRANIYKLSLSGKCWVEVVNEICWPGSGRTSDHTEVHANSNNSSQIDLNVPYLTESDDGLNVVGHGHRHESSGNSSQIDLNVSYSTESDVARHRHMRSSNSRQIDLNVPYSTDSDEQSTRVDERITQRLLFMGKCNSCLLTQDGFPELNKRSLQNDELKIFEQALSKNVTMLFPGASKTSDRPCYRRSRCPPMWVTPNFWS</sequence>
<evidence type="ECO:0000313" key="2">
    <source>
        <dbReference type="EMBL" id="KAJ6844528.1"/>
    </source>
</evidence>
<dbReference type="PANTHER" id="PTHR44259:SF114">
    <property type="entry name" value="OS06G0707300 PROTEIN"/>
    <property type="match status" value="1"/>
</dbReference>
<name>A0AAX6HUU2_IRIPA</name>
<organism evidence="2 3">
    <name type="scientific">Iris pallida</name>
    <name type="common">Sweet iris</name>
    <dbReference type="NCBI Taxonomy" id="29817"/>
    <lineage>
        <taxon>Eukaryota</taxon>
        <taxon>Viridiplantae</taxon>
        <taxon>Streptophyta</taxon>
        <taxon>Embryophyta</taxon>
        <taxon>Tracheophyta</taxon>
        <taxon>Spermatophyta</taxon>
        <taxon>Magnoliopsida</taxon>
        <taxon>Liliopsida</taxon>
        <taxon>Asparagales</taxon>
        <taxon>Iridaceae</taxon>
        <taxon>Iridoideae</taxon>
        <taxon>Irideae</taxon>
        <taxon>Iris</taxon>
    </lineage>
</organism>
<dbReference type="InterPro" id="IPR036047">
    <property type="entry name" value="F-box-like_dom_sf"/>
</dbReference>
<gene>
    <name evidence="2" type="ORF">M6B38_293040</name>
</gene>
<dbReference type="EMBL" id="JANAVB010006599">
    <property type="protein sequence ID" value="KAJ6844528.1"/>
    <property type="molecule type" value="Genomic_DNA"/>
</dbReference>
<dbReference type="InterPro" id="IPR050942">
    <property type="entry name" value="F-box_BR-signaling"/>
</dbReference>
<feature type="domain" description="KIB1-4 beta-propeller" evidence="1">
    <location>
        <begin position="145"/>
        <end position="372"/>
    </location>
</feature>
<evidence type="ECO:0000313" key="3">
    <source>
        <dbReference type="Proteomes" id="UP001140949"/>
    </source>
</evidence>
<dbReference type="Gene3D" id="1.20.1280.50">
    <property type="match status" value="1"/>
</dbReference>
<comment type="caution">
    <text evidence="2">The sequence shown here is derived from an EMBL/GenBank/DDBJ whole genome shotgun (WGS) entry which is preliminary data.</text>
</comment>
<dbReference type="AlphaFoldDB" id="A0AAX6HUU2"/>
<proteinExistence type="predicted"/>
<keyword evidence="3" id="KW-1185">Reference proteome</keyword>
<accession>A0AAX6HUU2</accession>
<dbReference type="Pfam" id="PF03478">
    <property type="entry name" value="Beta-prop_KIB1-4"/>
    <property type="match status" value="1"/>
</dbReference>
<dbReference type="PANTHER" id="PTHR44259">
    <property type="entry name" value="OS07G0183000 PROTEIN-RELATED"/>
    <property type="match status" value="1"/>
</dbReference>
<dbReference type="Proteomes" id="UP001140949">
    <property type="component" value="Unassembled WGS sequence"/>
</dbReference>
<reference evidence="2" key="2">
    <citation type="submission" date="2023-04" db="EMBL/GenBank/DDBJ databases">
        <authorList>
            <person name="Bruccoleri R.E."/>
            <person name="Oakeley E.J."/>
            <person name="Faust A.-M."/>
            <person name="Dessus-Babus S."/>
            <person name="Altorfer M."/>
            <person name="Burckhardt D."/>
            <person name="Oertli M."/>
            <person name="Naumann U."/>
            <person name="Petersen F."/>
            <person name="Wong J."/>
        </authorList>
    </citation>
    <scope>NUCLEOTIDE SEQUENCE</scope>
    <source>
        <strain evidence="2">GSM-AAB239-AS_SAM_17_03QT</strain>
        <tissue evidence="2">Leaf</tissue>
    </source>
</reference>